<evidence type="ECO:0000259" key="9">
    <source>
        <dbReference type="SMART" id="SM00415"/>
    </source>
</evidence>
<dbReference type="SMART" id="SM00415">
    <property type="entry name" value="HSF"/>
    <property type="match status" value="1"/>
</dbReference>
<feature type="region of interest" description="Disordered" evidence="8">
    <location>
        <begin position="543"/>
        <end position="579"/>
    </location>
</feature>
<dbReference type="PRINTS" id="PR00056">
    <property type="entry name" value="HSFDOMAIN"/>
</dbReference>
<keyword evidence="5" id="KW-0539">Nucleus</keyword>
<feature type="region of interest" description="Disordered" evidence="8">
    <location>
        <begin position="317"/>
        <end position="358"/>
    </location>
</feature>
<keyword evidence="4" id="KW-0804">Transcription</keyword>
<dbReference type="FunFam" id="1.10.10.10:FF:000027">
    <property type="entry name" value="Heat shock transcription factor 1"/>
    <property type="match status" value="1"/>
</dbReference>
<evidence type="ECO:0000256" key="5">
    <source>
        <dbReference type="ARBA" id="ARBA00023242"/>
    </source>
</evidence>
<feature type="compositionally biased region" description="Low complexity" evidence="8">
    <location>
        <begin position="543"/>
        <end position="558"/>
    </location>
</feature>
<feature type="coiled-coil region" evidence="7">
    <location>
        <begin position="153"/>
        <end position="180"/>
    </location>
</feature>
<dbReference type="AlphaFoldDB" id="A0A7S3Q2Y3"/>
<keyword evidence="3" id="KW-0238">DNA-binding</keyword>
<name>A0A7S3Q2Y3_9STRA</name>
<keyword evidence="2" id="KW-0805">Transcription regulation</keyword>
<dbReference type="PANTHER" id="PTHR10015">
    <property type="entry name" value="HEAT SHOCK TRANSCRIPTION FACTOR"/>
    <property type="match status" value="1"/>
</dbReference>
<gene>
    <name evidence="10" type="ORF">CDEB00056_LOCUS8757</name>
</gene>
<comment type="subcellular location">
    <subcellularLocation>
        <location evidence="1">Nucleus</location>
    </subcellularLocation>
</comment>
<sequence length="579" mass="63302">MTMNAALKENMEMAARSECPIFLRKTYHMICSCDNEISKWADDGMSFYVKQVEIFSSTVLPEYFKHSNFSSFVRQLNFYGFTKDRNETILNGVKPKQSDWHFRHEDFKRDNPKLLVKIKRRLASHHSGTSSRKKVEGGVGAGGGAVVMDAKNQKEMKKEIEGLSETMNKMESTMGKLTEMMKSIQIEPSEDAIKSKSAKVVARTSSARISSSTSAVPSTKTITSITASTGIKTAVKESKRLTGSSKKQKILLNDAQLFSSNLGSISIKQQQQLRAVVSSGRSGRVSPVSLMVSKHEASIDLPDLGLAGTSDADLLMEDKSSSSSSSSSKASLVKRPLRIPLSSRRGSRSGTGTGMNTCDTDINMNASLAEVDQIFTSIEESDIHMTSTISSQEQTSIIYQDRLPDLVADDTPSLPQQQQHKSDARAPPPQHQQRFSRNILDSAALVNLEKSLAVLPIQERINFVQGIMMNISGLDDLRQQGLTIVEKSKSEESNGTGTSQSLSRAEQVVKSGIDTSLLSELESLLLRVGLKILIIPTSSSLSLQSSNTIKSSGSSCANSKKKPKSKKDSSSYEYVQIEA</sequence>
<keyword evidence="7" id="KW-0175">Coiled coil</keyword>
<feature type="domain" description="HSF-type DNA-binding" evidence="9">
    <location>
        <begin position="18"/>
        <end position="121"/>
    </location>
</feature>
<comment type="similarity">
    <text evidence="6">Belongs to the HSF family.</text>
</comment>
<dbReference type="Pfam" id="PF00447">
    <property type="entry name" value="HSF_DNA-bind"/>
    <property type="match status" value="1"/>
</dbReference>
<dbReference type="Gene3D" id="1.10.10.10">
    <property type="entry name" value="Winged helix-like DNA-binding domain superfamily/Winged helix DNA-binding domain"/>
    <property type="match status" value="1"/>
</dbReference>
<proteinExistence type="inferred from homology"/>
<feature type="region of interest" description="Disordered" evidence="8">
    <location>
        <begin position="123"/>
        <end position="142"/>
    </location>
</feature>
<evidence type="ECO:0000256" key="3">
    <source>
        <dbReference type="ARBA" id="ARBA00023125"/>
    </source>
</evidence>
<organism evidence="10">
    <name type="scientific">Chaetoceros debilis</name>
    <dbReference type="NCBI Taxonomy" id="122233"/>
    <lineage>
        <taxon>Eukaryota</taxon>
        <taxon>Sar</taxon>
        <taxon>Stramenopiles</taxon>
        <taxon>Ochrophyta</taxon>
        <taxon>Bacillariophyta</taxon>
        <taxon>Coscinodiscophyceae</taxon>
        <taxon>Chaetocerotophycidae</taxon>
        <taxon>Chaetocerotales</taxon>
        <taxon>Chaetocerotaceae</taxon>
        <taxon>Chaetoceros</taxon>
    </lineage>
</organism>
<dbReference type="GO" id="GO:0043565">
    <property type="term" value="F:sequence-specific DNA binding"/>
    <property type="evidence" value="ECO:0007669"/>
    <property type="project" value="InterPro"/>
</dbReference>
<dbReference type="EMBL" id="HBIO01011265">
    <property type="protein sequence ID" value="CAE0463916.1"/>
    <property type="molecule type" value="Transcribed_RNA"/>
</dbReference>
<reference evidence="10" key="1">
    <citation type="submission" date="2021-01" db="EMBL/GenBank/DDBJ databases">
        <authorList>
            <person name="Corre E."/>
            <person name="Pelletier E."/>
            <person name="Niang G."/>
            <person name="Scheremetjew M."/>
            <person name="Finn R."/>
            <person name="Kale V."/>
            <person name="Holt S."/>
            <person name="Cochrane G."/>
            <person name="Meng A."/>
            <person name="Brown T."/>
            <person name="Cohen L."/>
        </authorList>
    </citation>
    <scope>NUCLEOTIDE SEQUENCE</scope>
    <source>
        <strain evidence="10">MM31A-1</strain>
    </source>
</reference>
<evidence type="ECO:0000256" key="8">
    <source>
        <dbReference type="SAM" id="MobiDB-lite"/>
    </source>
</evidence>
<evidence type="ECO:0000256" key="7">
    <source>
        <dbReference type="SAM" id="Coils"/>
    </source>
</evidence>
<evidence type="ECO:0000256" key="2">
    <source>
        <dbReference type="ARBA" id="ARBA00023015"/>
    </source>
</evidence>
<dbReference type="PANTHER" id="PTHR10015:SF206">
    <property type="entry name" value="HSF-TYPE DNA-BINDING DOMAIN-CONTAINING PROTEIN"/>
    <property type="match status" value="1"/>
</dbReference>
<evidence type="ECO:0000256" key="4">
    <source>
        <dbReference type="ARBA" id="ARBA00023163"/>
    </source>
</evidence>
<evidence type="ECO:0000256" key="6">
    <source>
        <dbReference type="RuleBase" id="RU004020"/>
    </source>
</evidence>
<dbReference type="GO" id="GO:0005634">
    <property type="term" value="C:nucleus"/>
    <property type="evidence" value="ECO:0007669"/>
    <property type="project" value="UniProtKB-SubCell"/>
</dbReference>
<dbReference type="InterPro" id="IPR036390">
    <property type="entry name" value="WH_DNA-bd_sf"/>
</dbReference>
<dbReference type="InterPro" id="IPR000232">
    <property type="entry name" value="HSF_DNA-bd"/>
</dbReference>
<dbReference type="GO" id="GO:0003700">
    <property type="term" value="F:DNA-binding transcription factor activity"/>
    <property type="evidence" value="ECO:0007669"/>
    <property type="project" value="InterPro"/>
</dbReference>
<evidence type="ECO:0000313" key="10">
    <source>
        <dbReference type="EMBL" id="CAE0463916.1"/>
    </source>
</evidence>
<protein>
    <recommendedName>
        <fullName evidence="9">HSF-type DNA-binding domain-containing protein</fullName>
    </recommendedName>
</protein>
<dbReference type="InterPro" id="IPR036388">
    <property type="entry name" value="WH-like_DNA-bd_sf"/>
</dbReference>
<dbReference type="SUPFAM" id="SSF46785">
    <property type="entry name" value="Winged helix' DNA-binding domain"/>
    <property type="match status" value="1"/>
</dbReference>
<feature type="region of interest" description="Disordered" evidence="8">
    <location>
        <begin position="407"/>
        <end position="433"/>
    </location>
</feature>
<accession>A0A7S3Q2Y3</accession>
<evidence type="ECO:0000256" key="1">
    <source>
        <dbReference type="ARBA" id="ARBA00004123"/>
    </source>
</evidence>